<evidence type="ECO:0000313" key="6">
    <source>
        <dbReference type="Proteomes" id="UP000198462"/>
    </source>
</evidence>
<dbReference type="PANTHER" id="PTHR24171">
    <property type="entry name" value="ANKYRIN REPEAT DOMAIN-CONTAINING PROTEIN 39-RELATED"/>
    <property type="match status" value="1"/>
</dbReference>
<dbReference type="AlphaFoldDB" id="A0A219B923"/>
<dbReference type="Proteomes" id="UP000198462">
    <property type="component" value="Unassembled WGS sequence"/>
</dbReference>
<gene>
    <name evidence="5" type="ORF">B5C34_03870</name>
</gene>
<evidence type="ECO:0000256" key="3">
    <source>
        <dbReference type="PROSITE-ProRule" id="PRU00023"/>
    </source>
</evidence>
<feature type="region of interest" description="Disordered" evidence="4">
    <location>
        <begin position="1"/>
        <end position="34"/>
    </location>
</feature>
<dbReference type="GO" id="GO:0085020">
    <property type="term" value="P:protein K6-linked ubiquitination"/>
    <property type="evidence" value="ECO:0007669"/>
    <property type="project" value="TreeGrafter"/>
</dbReference>
<feature type="repeat" description="ANK" evidence="3">
    <location>
        <begin position="190"/>
        <end position="222"/>
    </location>
</feature>
<dbReference type="InterPro" id="IPR002110">
    <property type="entry name" value="Ankyrin_rpt"/>
</dbReference>
<evidence type="ECO:0000313" key="5">
    <source>
        <dbReference type="EMBL" id="OWV34626.1"/>
    </source>
</evidence>
<dbReference type="PROSITE" id="PS50297">
    <property type="entry name" value="ANK_REP_REGION"/>
    <property type="match status" value="3"/>
</dbReference>
<dbReference type="Pfam" id="PF12796">
    <property type="entry name" value="Ank_2"/>
    <property type="match status" value="1"/>
</dbReference>
<dbReference type="InterPro" id="IPR036770">
    <property type="entry name" value="Ankyrin_rpt-contain_sf"/>
</dbReference>
<name>A0A219B923_9SPHN</name>
<keyword evidence="6" id="KW-1185">Reference proteome</keyword>
<accession>A0A219B923</accession>
<dbReference type="SMART" id="SM00248">
    <property type="entry name" value="ANK"/>
    <property type="match status" value="3"/>
</dbReference>
<dbReference type="Gene3D" id="1.25.40.20">
    <property type="entry name" value="Ankyrin repeat-containing domain"/>
    <property type="match status" value="1"/>
</dbReference>
<evidence type="ECO:0000256" key="2">
    <source>
        <dbReference type="ARBA" id="ARBA00023043"/>
    </source>
</evidence>
<sequence>MGLPASGGRSPPSSPAPPQADATSVAARTPARRGKPSCRMFMRAFLYVRDRQAMTPGERFKMTGRLVLALCAFAAMFGTALPAQAQFSDRFEFFEAVRKEDGAAVIEFLDKPGQTFVNAREPKTGKTALHIVTENQELGWINLLQKRGASVDLQDDEGNTPLLIASNMNFVDGVRLLLFYGADPNLANRRGETPLIRAVQRRDHEMVSVLLEAGADPDIRDNYAGFSARDYAERDRRATRILQMIESQEEGEEEAEVEGPGL</sequence>
<dbReference type="Pfam" id="PF00023">
    <property type="entry name" value="Ank"/>
    <property type="match status" value="1"/>
</dbReference>
<proteinExistence type="predicted"/>
<keyword evidence="1" id="KW-0677">Repeat</keyword>
<feature type="compositionally biased region" description="Low complexity" evidence="4">
    <location>
        <begin position="1"/>
        <end position="11"/>
    </location>
</feature>
<dbReference type="OrthoDB" id="7390289at2"/>
<dbReference type="PROSITE" id="PS50088">
    <property type="entry name" value="ANK_REPEAT"/>
    <property type="match status" value="3"/>
</dbReference>
<organism evidence="5 6">
    <name type="scientific">Pacificimonas flava</name>
    <dbReference type="NCBI Taxonomy" id="1234595"/>
    <lineage>
        <taxon>Bacteria</taxon>
        <taxon>Pseudomonadati</taxon>
        <taxon>Pseudomonadota</taxon>
        <taxon>Alphaproteobacteria</taxon>
        <taxon>Sphingomonadales</taxon>
        <taxon>Sphingosinicellaceae</taxon>
        <taxon>Pacificimonas</taxon>
    </lineage>
</organism>
<keyword evidence="2 3" id="KW-0040">ANK repeat</keyword>
<evidence type="ECO:0000256" key="4">
    <source>
        <dbReference type="SAM" id="MobiDB-lite"/>
    </source>
</evidence>
<dbReference type="SUPFAM" id="SSF48403">
    <property type="entry name" value="Ankyrin repeat"/>
    <property type="match status" value="1"/>
</dbReference>
<dbReference type="EMBL" id="NFZT01000001">
    <property type="protein sequence ID" value="OWV34626.1"/>
    <property type="molecule type" value="Genomic_DNA"/>
</dbReference>
<protein>
    <submittedName>
        <fullName evidence="5">Uncharacterized protein</fullName>
    </submittedName>
</protein>
<feature type="repeat" description="ANK" evidence="3">
    <location>
        <begin position="157"/>
        <end position="189"/>
    </location>
</feature>
<dbReference type="GO" id="GO:0004842">
    <property type="term" value="F:ubiquitin-protein transferase activity"/>
    <property type="evidence" value="ECO:0007669"/>
    <property type="project" value="TreeGrafter"/>
</dbReference>
<evidence type="ECO:0000256" key="1">
    <source>
        <dbReference type="ARBA" id="ARBA00022737"/>
    </source>
</evidence>
<reference evidence="6" key="1">
    <citation type="submission" date="2017-05" db="EMBL/GenBank/DDBJ databases">
        <authorList>
            <person name="Lin X."/>
        </authorList>
    </citation>
    <scope>NUCLEOTIDE SEQUENCE [LARGE SCALE GENOMIC DNA]</scope>
    <source>
        <strain evidence="6">JLT2012</strain>
    </source>
</reference>
<dbReference type="PANTHER" id="PTHR24171:SF8">
    <property type="entry name" value="BRCA1-ASSOCIATED RING DOMAIN PROTEIN 1"/>
    <property type="match status" value="1"/>
</dbReference>
<feature type="repeat" description="ANK" evidence="3">
    <location>
        <begin position="124"/>
        <end position="156"/>
    </location>
</feature>
<comment type="caution">
    <text evidence="5">The sequence shown here is derived from an EMBL/GenBank/DDBJ whole genome shotgun (WGS) entry which is preliminary data.</text>
</comment>